<evidence type="ECO:0000313" key="4">
    <source>
        <dbReference type="Proteomes" id="UP000265040"/>
    </source>
</evidence>
<dbReference type="OMA" id="HTNQPEF"/>
<feature type="region of interest" description="Disordered" evidence="1">
    <location>
        <begin position="133"/>
        <end position="160"/>
    </location>
</feature>
<reference evidence="3" key="2">
    <citation type="submission" date="2025-08" db="UniProtKB">
        <authorList>
            <consortium name="Ensembl"/>
        </authorList>
    </citation>
    <scope>IDENTIFICATION</scope>
</reference>
<dbReference type="Pfam" id="PF00168">
    <property type="entry name" value="C2"/>
    <property type="match status" value="2"/>
</dbReference>
<feature type="domain" description="C2" evidence="2">
    <location>
        <begin position="444"/>
        <end position="578"/>
    </location>
</feature>
<dbReference type="InterPro" id="IPR035892">
    <property type="entry name" value="C2_domain_sf"/>
</dbReference>
<dbReference type="InterPro" id="IPR000008">
    <property type="entry name" value="C2_dom"/>
</dbReference>
<feature type="region of interest" description="Disordered" evidence="1">
    <location>
        <begin position="930"/>
        <end position="958"/>
    </location>
</feature>
<feature type="compositionally biased region" description="Low complexity" evidence="1">
    <location>
        <begin position="938"/>
        <end position="947"/>
    </location>
</feature>
<dbReference type="GO" id="GO:0005813">
    <property type="term" value="C:centrosome"/>
    <property type="evidence" value="ECO:0007669"/>
    <property type="project" value="TreeGrafter"/>
</dbReference>
<dbReference type="Proteomes" id="UP000265040">
    <property type="component" value="Chromosome 9"/>
</dbReference>
<feature type="region of interest" description="Disordered" evidence="1">
    <location>
        <begin position="346"/>
        <end position="420"/>
    </location>
</feature>
<dbReference type="InterPro" id="IPR039893">
    <property type="entry name" value="CEP120-like"/>
</dbReference>
<dbReference type="AlphaFoldDB" id="A0A3Q1I9J9"/>
<gene>
    <name evidence="3" type="primary">CEP120</name>
</gene>
<dbReference type="GO" id="GO:1903724">
    <property type="term" value="P:positive regulation of centriole elongation"/>
    <property type="evidence" value="ECO:0007669"/>
    <property type="project" value="TreeGrafter"/>
</dbReference>
<name>A0A3Q1I9J9_ANATE</name>
<proteinExistence type="predicted"/>
<keyword evidence="4" id="KW-1185">Reference proteome</keyword>
<feature type="compositionally biased region" description="Basic and acidic residues" evidence="1">
    <location>
        <begin position="409"/>
        <end position="418"/>
    </location>
</feature>
<reference evidence="3" key="1">
    <citation type="submission" date="2021-04" db="EMBL/GenBank/DDBJ databases">
        <authorList>
            <consortium name="Wellcome Sanger Institute Data Sharing"/>
        </authorList>
    </citation>
    <scope>NUCLEOTIDE SEQUENCE [LARGE SCALE GENOMIC DNA]</scope>
</reference>
<organism evidence="3 4">
    <name type="scientific">Anabas testudineus</name>
    <name type="common">Climbing perch</name>
    <name type="synonym">Anthias testudineus</name>
    <dbReference type="NCBI Taxonomy" id="64144"/>
    <lineage>
        <taxon>Eukaryota</taxon>
        <taxon>Metazoa</taxon>
        <taxon>Chordata</taxon>
        <taxon>Craniata</taxon>
        <taxon>Vertebrata</taxon>
        <taxon>Euteleostomi</taxon>
        <taxon>Actinopterygii</taxon>
        <taxon>Neopterygii</taxon>
        <taxon>Teleostei</taxon>
        <taxon>Neoteleostei</taxon>
        <taxon>Acanthomorphata</taxon>
        <taxon>Anabantaria</taxon>
        <taxon>Anabantiformes</taxon>
        <taxon>Anabantoidei</taxon>
        <taxon>Anabantidae</taxon>
        <taxon>Anabas</taxon>
    </lineage>
</organism>
<feature type="region of interest" description="Disordered" evidence="1">
    <location>
        <begin position="630"/>
        <end position="666"/>
    </location>
</feature>
<evidence type="ECO:0000256" key="1">
    <source>
        <dbReference type="SAM" id="MobiDB-lite"/>
    </source>
</evidence>
<dbReference type="GeneTree" id="ENSGT00390000009378"/>
<reference evidence="3" key="3">
    <citation type="submission" date="2025-09" db="UniProtKB">
        <authorList>
            <consortium name="Ensembl"/>
        </authorList>
    </citation>
    <scope>IDENTIFICATION</scope>
</reference>
<dbReference type="OrthoDB" id="332250at2759"/>
<dbReference type="InParanoid" id="A0A3Q1I9J9"/>
<dbReference type="Ensembl" id="ENSATET00000016475.3">
    <property type="protein sequence ID" value="ENSATEP00000016219.1"/>
    <property type="gene ID" value="ENSATEG00000011274.3"/>
</dbReference>
<dbReference type="PANTHER" id="PTHR21574">
    <property type="entry name" value="CENTROSOMAL PROTEIN OF 120 KDA"/>
    <property type="match status" value="1"/>
</dbReference>
<sequence length="998" mass="113398">MASKTDQLLIVVSILEGRHFPKSPRLSLVVQASFDGEQLATDPVEHREQPQFSTELAWELDRRTLHQHRLQRTPIKLQCFAVDSVSKKRESVGYIVLDLRSVQEVRQEPRWYPLLSSKYTKQRPALLLSMVLENDTKPSGPSPDRFKAKKAPPRQGSPAVTDLLPDKLESVLIQDQGYHQVGPADHCTDMFVLSVTVAFATKLEQLIPSTMKLSAEGSEFFFYYSLLGNDITSEPFHNLLSPDFEPERASVRIRSSKKILQTFLSQQPSLQIHLCCGNHSLGSTDVSLSALASVSVDLESKAETVEGAFVLQPPKRNKQMLPALPADMQPTVGVSVTLRREDVTPQSLRNKEGSGAQPQSVPPPSVPSAEQRPQSSSPGGKPPDPSPPRRSLLPPSSHTESEAESLLEELQKGREQTGREQMGLAAADLEVPVQQQSQAEAAAEGGASSISVSAPRVSIPSTAHHYCFSLDLCSLGKFSLTHPIAATLRYSYQFFGSAAPIMTNPPVELQRNMEVSLPQSFCAFDFAALPQQLQDTFLRVPLVVEVWHRDSTSRDQLIGRASIQLSRLLSSEKSRFLTPAGEQSWRQTHQDRIPVVNAQRPSEKVAELSYIVTLEDLGLVKATEVIVSQSSQSEPLHPTQPPSNPVAHRSAAPSFPSDPPAPTAPRDTLEYRAALELELWKEEQEDLFDDQLRKKELSHMRALAEEWRRRDREREALVKKKEVEYNLLEEQLQKTLSDLEKREKQLAEAELETQRLQRELRAEHDLTQRELKESSRRLQQECDHRVALERDKVRLMEEERARLLQQISDCESRYKQLEKEFQLYREQQNIRPEFRLQSEINLLTLEKVELERKLESTTKSKLHYKQQWGRALKELARFKQREQENAMNRLKKQQAELEAMRLRYLATEEKEVVRQDRQELDDIRNELNRLKQQDDRLAPPSSAPAPSTGVNESAEEHLSRLLEERDTLLRTGVYTHEDRIIAELNRQIQDAMRDRGTL</sequence>
<dbReference type="Gene3D" id="2.60.40.150">
    <property type="entry name" value="C2 domain"/>
    <property type="match status" value="2"/>
</dbReference>
<evidence type="ECO:0000313" key="3">
    <source>
        <dbReference type="Ensembl" id="ENSATEP00000016219.1"/>
    </source>
</evidence>
<dbReference type="Pfam" id="PF12416">
    <property type="entry name" value="DUF3668"/>
    <property type="match status" value="1"/>
</dbReference>
<dbReference type="InterPro" id="IPR022136">
    <property type="entry name" value="DUF3668"/>
</dbReference>
<feature type="compositionally biased region" description="Low complexity" evidence="1">
    <location>
        <begin position="367"/>
        <end position="379"/>
    </location>
</feature>
<feature type="compositionally biased region" description="Low complexity" evidence="1">
    <location>
        <begin position="389"/>
        <end position="398"/>
    </location>
</feature>
<dbReference type="GO" id="GO:0022027">
    <property type="term" value="P:interkinetic nuclear migration"/>
    <property type="evidence" value="ECO:0007669"/>
    <property type="project" value="TreeGrafter"/>
</dbReference>
<dbReference type="PROSITE" id="PS50004">
    <property type="entry name" value="C2"/>
    <property type="match status" value="2"/>
</dbReference>
<dbReference type="PANTHER" id="PTHR21574:SF0">
    <property type="entry name" value="CENTROSOMAL PROTEIN OF 120 KDA"/>
    <property type="match status" value="1"/>
</dbReference>
<evidence type="ECO:0000259" key="2">
    <source>
        <dbReference type="PROSITE" id="PS50004"/>
    </source>
</evidence>
<protein>
    <recommendedName>
        <fullName evidence="2">C2 domain-containing protein</fullName>
    </recommendedName>
</protein>
<feature type="domain" description="C2" evidence="2">
    <location>
        <begin position="1"/>
        <end position="112"/>
    </location>
</feature>
<dbReference type="SUPFAM" id="SSF49562">
    <property type="entry name" value="C2 domain (Calcium/lipid-binding domain, CaLB)"/>
    <property type="match status" value="2"/>
</dbReference>
<dbReference type="CDD" id="cd00030">
    <property type="entry name" value="C2"/>
    <property type="match status" value="1"/>
</dbReference>
<accession>A0A3Q1I9J9</accession>